<reference evidence="1 2" key="1">
    <citation type="journal article" date="2022" name="Allergy">
        <title>Genome assembly and annotation of Periplaneta americana reveal a comprehensive cockroach allergen profile.</title>
        <authorList>
            <person name="Wang L."/>
            <person name="Xiong Q."/>
            <person name="Saelim N."/>
            <person name="Wang L."/>
            <person name="Nong W."/>
            <person name="Wan A.T."/>
            <person name="Shi M."/>
            <person name="Liu X."/>
            <person name="Cao Q."/>
            <person name="Hui J.H.L."/>
            <person name="Sookrung N."/>
            <person name="Leung T.F."/>
            <person name="Tungtrongchitr A."/>
            <person name="Tsui S.K.W."/>
        </authorList>
    </citation>
    <scope>NUCLEOTIDE SEQUENCE [LARGE SCALE GENOMIC DNA]</scope>
    <source>
        <strain evidence="1">PWHHKU_190912</strain>
    </source>
</reference>
<keyword evidence="2" id="KW-1185">Reference proteome</keyword>
<protein>
    <submittedName>
        <fullName evidence="1">Uncharacterized protein</fullName>
    </submittedName>
</protein>
<sequence>MNNAETDQEDKKELAGSLAEKKLLKDALEGMDGAPPHFGVGVRDFLSQQFHQWIGRRGTTEWPPTSWDLTQCDFSL</sequence>
<accession>A0ABQ8S9S4</accession>
<comment type="caution">
    <text evidence="1">The sequence shown here is derived from an EMBL/GenBank/DDBJ whole genome shotgun (WGS) entry which is preliminary data.</text>
</comment>
<gene>
    <name evidence="1" type="ORF">ANN_19370</name>
</gene>
<dbReference type="EMBL" id="JAJSOF020000031">
    <property type="protein sequence ID" value="KAJ4430779.1"/>
    <property type="molecule type" value="Genomic_DNA"/>
</dbReference>
<proteinExistence type="predicted"/>
<dbReference type="Proteomes" id="UP001148838">
    <property type="component" value="Unassembled WGS sequence"/>
</dbReference>
<organism evidence="1 2">
    <name type="scientific">Periplaneta americana</name>
    <name type="common">American cockroach</name>
    <name type="synonym">Blatta americana</name>
    <dbReference type="NCBI Taxonomy" id="6978"/>
    <lineage>
        <taxon>Eukaryota</taxon>
        <taxon>Metazoa</taxon>
        <taxon>Ecdysozoa</taxon>
        <taxon>Arthropoda</taxon>
        <taxon>Hexapoda</taxon>
        <taxon>Insecta</taxon>
        <taxon>Pterygota</taxon>
        <taxon>Neoptera</taxon>
        <taxon>Polyneoptera</taxon>
        <taxon>Dictyoptera</taxon>
        <taxon>Blattodea</taxon>
        <taxon>Blattoidea</taxon>
        <taxon>Blattidae</taxon>
        <taxon>Blattinae</taxon>
        <taxon>Periplaneta</taxon>
    </lineage>
</organism>
<name>A0ABQ8S9S4_PERAM</name>
<dbReference type="Gene3D" id="3.30.420.10">
    <property type="entry name" value="Ribonuclease H-like superfamily/Ribonuclease H"/>
    <property type="match status" value="1"/>
</dbReference>
<evidence type="ECO:0000313" key="1">
    <source>
        <dbReference type="EMBL" id="KAJ4430779.1"/>
    </source>
</evidence>
<dbReference type="InterPro" id="IPR036397">
    <property type="entry name" value="RNaseH_sf"/>
</dbReference>
<evidence type="ECO:0000313" key="2">
    <source>
        <dbReference type="Proteomes" id="UP001148838"/>
    </source>
</evidence>